<evidence type="ECO:0000256" key="4">
    <source>
        <dbReference type="ARBA" id="ARBA00022838"/>
    </source>
</evidence>
<evidence type="ECO:0000256" key="3">
    <source>
        <dbReference type="ARBA" id="ARBA00022553"/>
    </source>
</evidence>
<feature type="coiled-coil region" evidence="7">
    <location>
        <begin position="22"/>
        <end position="81"/>
    </location>
</feature>
<dbReference type="InterPro" id="IPR033494">
    <property type="entry name" value="NUDE"/>
</dbReference>
<dbReference type="PANTHER" id="PTHR10921:SF2">
    <property type="entry name" value="NUCLEAR DISTRIBUTION PROTEIN NUDE HOMOLOG 1"/>
    <property type="match status" value="1"/>
</dbReference>
<accession>A0A8D0Q2W9</accession>
<evidence type="ECO:0000313" key="8">
    <source>
        <dbReference type="Ensembl" id="ENSSSCP00015042946.1"/>
    </source>
</evidence>
<dbReference type="Ensembl" id="ENSSSCT00015103163.1">
    <property type="protein sequence ID" value="ENSSSCP00015042946.1"/>
    <property type="gene ID" value="ENSSSCG00015076362.1"/>
</dbReference>
<keyword evidence="6" id="KW-0137">Centromere</keyword>
<comment type="subcellular location">
    <subcellularLocation>
        <location evidence="1">Chromosome</location>
        <location evidence="1">Centromere</location>
        <location evidence="1">Kinetochore</location>
    </subcellularLocation>
</comment>
<evidence type="ECO:0000256" key="1">
    <source>
        <dbReference type="ARBA" id="ARBA00004629"/>
    </source>
</evidence>
<dbReference type="GO" id="GO:0000776">
    <property type="term" value="C:kinetochore"/>
    <property type="evidence" value="ECO:0007669"/>
    <property type="project" value="UniProtKB-KW"/>
</dbReference>
<evidence type="ECO:0000313" key="9">
    <source>
        <dbReference type="Proteomes" id="UP000694726"/>
    </source>
</evidence>
<dbReference type="GO" id="GO:0008017">
    <property type="term" value="F:microtubule binding"/>
    <property type="evidence" value="ECO:0007669"/>
    <property type="project" value="InterPro"/>
</dbReference>
<reference evidence="8" key="1">
    <citation type="submission" date="2025-08" db="UniProtKB">
        <authorList>
            <consortium name="Ensembl"/>
        </authorList>
    </citation>
    <scope>IDENTIFICATION</scope>
</reference>
<evidence type="ECO:0000256" key="2">
    <source>
        <dbReference type="ARBA" id="ARBA00007429"/>
    </source>
</evidence>
<keyword evidence="3" id="KW-0597">Phosphoprotein</keyword>
<dbReference type="AlphaFoldDB" id="A0A8D0Q2W9"/>
<keyword evidence="5 7" id="KW-0175">Coiled coil</keyword>
<comment type="similarity">
    <text evidence="2">Belongs to the nudE family.</text>
</comment>
<evidence type="ECO:0000256" key="6">
    <source>
        <dbReference type="ARBA" id="ARBA00023328"/>
    </source>
</evidence>
<evidence type="ECO:0008006" key="10">
    <source>
        <dbReference type="Google" id="ProtNLM"/>
    </source>
</evidence>
<proteinExistence type="inferred from homology"/>
<keyword evidence="4" id="KW-0995">Kinetochore</keyword>
<name>A0A8D0Q2W9_PIG</name>
<organism evidence="8 9">
    <name type="scientific">Sus scrofa</name>
    <name type="common">Pig</name>
    <dbReference type="NCBI Taxonomy" id="9823"/>
    <lineage>
        <taxon>Eukaryota</taxon>
        <taxon>Metazoa</taxon>
        <taxon>Chordata</taxon>
        <taxon>Craniata</taxon>
        <taxon>Vertebrata</taxon>
        <taxon>Euteleostomi</taxon>
        <taxon>Mammalia</taxon>
        <taxon>Eutheria</taxon>
        <taxon>Laurasiatheria</taxon>
        <taxon>Artiodactyla</taxon>
        <taxon>Suina</taxon>
        <taxon>Suidae</taxon>
        <taxon>Sus</taxon>
    </lineage>
</organism>
<evidence type="ECO:0000256" key="5">
    <source>
        <dbReference type="ARBA" id="ARBA00023054"/>
    </source>
</evidence>
<dbReference type="CDD" id="cd14686">
    <property type="entry name" value="bZIP"/>
    <property type="match status" value="1"/>
</dbReference>
<evidence type="ECO:0000256" key="7">
    <source>
        <dbReference type="SAM" id="Coils"/>
    </source>
</evidence>
<dbReference type="PANTHER" id="PTHR10921">
    <property type="entry name" value="NUCLEAR DISTRIBUTION PROTEIN NUDE HOMOLOG 1"/>
    <property type="match status" value="1"/>
</dbReference>
<protein>
    <recommendedName>
        <fullName evidence="10">NudE neurodevelopment protein 1</fullName>
    </recommendedName>
</protein>
<sequence length="131" mass="15250">MEDSGKTFSSEEEEANYWKDLAMTYKQRAENTQEELREFQEGSREYEAELETQLQQIETRNRDLLSENNRLRMELETIKVRGERKPRQVRMGFQGLWLEREAADVAGAPSHPWLPGTCGMWAFYTPGGGTL</sequence>
<dbReference type="Proteomes" id="UP000694726">
    <property type="component" value="Unplaced"/>
</dbReference>